<evidence type="ECO:0000256" key="1">
    <source>
        <dbReference type="SAM" id="MobiDB-lite"/>
    </source>
</evidence>
<dbReference type="AlphaFoldDB" id="A0A7W6ZVB7"/>
<dbReference type="RefSeq" id="WP_245276542.1">
    <property type="nucleotide sequence ID" value="NZ_JACIIG010000008.1"/>
</dbReference>
<comment type="caution">
    <text evidence="2">The sequence shown here is derived from an EMBL/GenBank/DDBJ whole genome shotgun (WGS) entry which is preliminary data.</text>
</comment>
<evidence type="ECO:0000313" key="3">
    <source>
        <dbReference type="Proteomes" id="UP000543836"/>
    </source>
</evidence>
<accession>A0A7W6ZVB7</accession>
<protein>
    <submittedName>
        <fullName evidence="2">Uncharacterized protein</fullName>
    </submittedName>
</protein>
<feature type="region of interest" description="Disordered" evidence="1">
    <location>
        <begin position="1"/>
        <end position="63"/>
    </location>
</feature>
<feature type="compositionally biased region" description="Basic and acidic residues" evidence="1">
    <location>
        <begin position="25"/>
        <end position="37"/>
    </location>
</feature>
<sequence>MMNFKIVTAQSEVETEDTGTYPDGMMEHNRIDFSSNREKRHRRSHERDYGAAKELAPVPVGLV</sequence>
<dbReference type="Proteomes" id="UP000543836">
    <property type="component" value="Unassembled WGS sequence"/>
</dbReference>
<keyword evidence="3" id="KW-1185">Reference proteome</keyword>
<gene>
    <name evidence="2" type="ORF">GGE60_003546</name>
</gene>
<organism evidence="2 3">
    <name type="scientific">Rhizobium leucaenae</name>
    <dbReference type="NCBI Taxonomy" id="29450"/>
    <lineage>
        <taxon>Bacteria</taxon>
        <taxon>Pseudomonadati</taxon>
        <taxon>Pseudomonadota</taxon>
        <taxon>Alphaproteobacteria</taxon>
        <taxon>Hyphomicrobiales</taxon>
        <taxon>Rhizobiaceae</taxon>
        <taxon>Rhizobium/Agrobacterium group</taxon>
        <taxon>Rhizobium</taxon>
    </lineage>
</organism>
<dbReference type="EMBL" id="JACIIG010000008">
    <property type="protein sequence ID" value="MBB4569422.1"/>
    <property type="molecule type" value="Genomic_DNA"/>
</dbReference>
<name>A0A7W6ZVB7_9HYPH</name>
<proteinExistence type="predicted"/>
<reference evidence="2 3" key="1">
    <citation type="submission" date="2020-08" db="EMBL/GenBank/DDBJ databases">
        <title>Genomic Encyclopedia of Type Strains, Phase IV (KMG-V): Genome sequencing to study the core and pangenomes of soil and plant-associated prokaryotes.</title>
        <authorList>
            <person name="Whitman W."/>
        </authorList>
    </citation>
    <scope>NUCLEOTIDE SEQUENCE [LARGE SCALE GENOMIC DNA]</scope>
    <source>
        <strain evidence="2 3">SEMIA 492</strain>
    </source>
</reference>
<evidence type="ECO:0000313" key="2">
    <source>
        <dbReference type="EMBL" id="MBB4569422.1"/>
    </source>
</evidence>